<dbReference type="InterPro" id="IPR024134">
    <property type="entry name" value="SOD_Cu/Zn_/chaperone"/>
</dbReference>
<keyword evidence="2" id="KW-0560">Oxidoreductase</keyword>
<evidence type="ECO:0000256" key="2">
    <source>
        <dbReference type="RuleBase" id="RU000393"/>
    </source>
</evidence>
<feature type="chain" id="PRO_5047328664" description="Superoxide dismutase [Cu-Zn]" evidence="4">
    <location>
        <begin position="22"/>
        <end position="178"/>
    </location>
</feature>
<keyword evidence="7" id="KW-1185">Reference proteome</keyword>
<dbReference type="SUPFAM" id="SSF49329">
    <property type="entry name" value="Cu,Zn superoxide dismutase-like"/>
    <property type="match status" value="1"/>
</dbReference>
<comment type="catalytic activity">
    <reaction evidence="2">
        <text>2 superoxide + 2 H(+) = H2O2 + O2</text>
        <dbReference type="Rhea" id="RHEA:20696"/>
        <dbReference type="ChEBI" id="CHEBI:15378"/>
        <dbReference type="ChEBI" id="CHEBI:15379"/>
        <dbReference type="ChEBI" id="CHEBI:16240"/>
        <dbReference type="ChEBI" id="CHEBI:18421"/>
        <dbReference type="EC" id="1.15.1.1"/>
    </reaction>
</comment>
<keyword evidence="4" id="KW-0732">Signal</keyword>
<dbReference type="RefSeq" id="WP_200255710.1">
    <property type="nucleotide sequence ID" value="NZ_NRSH01000002.1"/>
</dbReference>
<comment type="cofactor">
    <cofactor evidence="2">
        <name>Zn(2+)</name>
        <dbReference type="ChEBI" id="CHEBI:29105"/>
    </cofactor>
    <text evidence="2">Binds 1 zinc ion per subunit.</text>
</comment>
<proteinExistence type="inferred from homology"/>
<feature type="signal peptide" evidence="4">
    <location>
        <begin position="1"/>
        <end position="21"/>
    </location>
</feature>
<evidence type="ECO:0000256" key="4">
    <source>
        <dbReference type="SAM" id="SignalP"/>
    </source>
</evidence>
<dbReference type="Gene3D" id="2.60.40.200">
    <property type="entry name" value="Superoxide dismutase, copper/zinc binding domain"/>
    <property type="match status" value="1"/>
</dbReference>
<comment type="caution">
    <text evidence="6">The sequence shown here is derived from an EMBL/GenBank/DDBJ whole genome shotgun (WGS) entry which is preliminary data.</text>
</comment>
<keyword evidence="2" id="KW-0479">Metal-binding</keyword>
<dbReference type="InterPro" id="IPR001424">
    <property type="entry name" value="SOD_Cu_Zn_dom"/>
</dbReference>
<accession>A0ABS1E5B8</accession>
<comment type="similarity">
    <text evidence="1 2">Belongs to the Cu-Zn superoxide dismutase family.</text>
</comment>
<dbReference type="PROSITE" id="PS00332">
    <property type="entry name" value="SOD_CU_ZN_2"/>
    <property type="match status" value="1"/>
</dbReference>
<dbReference type="InterPro" id="IPR018152">
    <property type="entry name" value="SOD_Cu/Zn_BS"/>
</dbReference>
<feature type="domain" description="Superoxide dismutase copper/zinc binding" evidence="5">
    <location>
        <begin position="40"/>
        <end position="175"/>
    </location>
</feature>
<evidence type="ECO:0000313" key="7">
    <source>
        <dbReference type="Proteomes" id="UP000738126"/>
    </source>
</evidence>
<comment type="cofactor">
    <cofactor evidence="2">
        <name>Cu cation</name>
        <dbReference type="ChEBI" id="CHEBI:23378"/>
    </cofactor>
    <text evidence="2">Binds 1 copper ion per subunit.</text>
</comment>
<evidence type="ECO:0000313" key="6">
    <source>
        <dbReference type="EMBL" id="MBK1725499.1"/>
    </source>
</evidence>
<evidence type="ECO:0000256" key="1">
    <source>
        <dbReference type="ARBA" id="ARBA00010457"/>
    </source>
</evidence>
<dbReference type="PANTHER" id="PTHR10003">
    <property type="entry name" value="SUPEROXIDE DISMUTASE CU-ZN -RELATED"/>
    <property type="match status" value="1"/>
</dbReference>
<feature type="region of interest" description="Disordered" evidence="3">
    <location>
        <begin position="77"/>
        <end position="104"/>
    </location>
</feature>
<reference evidence="6 7" key="1">
    <citation type="journal article" date="2020" name="Microorganisms">
        <title>Osmotic Adaptation and Compatible Solute Biosynthesis of Phototrophic Bacteria as Revealed from Genome Analyses.</title>
        <authorList>
            <person name="Imhoff J.F."/>
            <person name="Rahn T."/>
            <person name="Kunzel S."/>
            <person name="Keller A."/>
            <person name="Neulinger S.C."/>
        </authorList>
    </citation>
    <scope>NUCLEOTIDE SEQUENCE [LARGE SCALE GENOMIC DNA]</scope>
    <source>
        <strain evidence="6 7">DSM 15116</strain>
    </source>
</reference>
<evidence type="ECO:0000259" key="5">
    <source>
        <dbReference type="Pfam" id="PF00080"/>
    </source>
</evidence>
<gene>
    <name evidence="6" type="ORF">CKO13_00340</name>
</gene>
<dbReference type="CDD" id="cd00305">
    <property type="entry name" value="Cu-Zn_Superoxide_Dismutase"/>
    <property type="match status" value="1"/>
</dbReference>
<comment type="function">
    <text evidence="2">Destroys radicals which are normally produced within the cells and which are toxic to biological systems.</text>
</comment>
<name>A0ABS1E5B8_9GAMM</name>
<dbReference type="EC" id="1.15.1.1" evidence="2"/>
<keyword evidence="2" id="KW-0862">Zinc</keyword>
<sequence length="178" mass="17968">MRGAFTIAAILGAAAAGAAAAAERPAASASLINTEGEPIGTAELHQGPEGTLVRLELDGLAGGEGFHAIHIHQRGDCSDPGEGFQASGGHLNPQGRQHGLLNSQGPDAGDFANIYADARGRVRAELFTPWASLDGAVGARIRDSDGAALVIHEGPDDHESQPIGGAGARIACGVIEGR</sequence>
<dbReference type="InterPro" id="IPR036423">
    <property type="entry name" value="SOD-like_Cu/Zn_dom_sf"/>
</dbReference>
<dbReference type="Proteomes" id="UP000738126">
    <property type="component" value="Unassembled WGS sequence"/>
</dbReference>
<protein>
    <recommendedName>
        <fullName evidence="2">Superoxide dismutase [Cu-Zn]</fullName>
        <ecNumber evidence="2">1.15.1.1</ecNumber>
    </recommendedName>
</protein>
<keyword evidence="2" id="KW-0186">Copper</keyword>
<dbReference type="PROSITE" id="PS00087">
    <property type="entry name" value="SOD_CU_ZN_1"/>
    <property type="match status" value="1"/>
</dbReference>
<dbReference type="EMBL" id="NRSH01000002">
    <property type="protein sequence ID" value="MBK1725499.1"/>
    <property type="molecule type" value="Genomic_DNA"/>
</dbReference>
<evidence type="ECO:0000256" key="3">
    <source>
        <dbReference type="SAM" id="MobiDB-lite"/>
    </source>
</evidence>
<dbReference type="Pfam" id="PF00080">
    <property type="entry name" value="Sod_Cu"/>
    <property type="match status" value="1"/>
</dbReference>
<organism evidence="6 7">
    <name type="scientific">Halorhodospira neutriphila</name>
    <dbReference type="NCBI Taxonomy" id="168379"/>
    <lineage>
        <taxon>Bacteria</taxon>
        <taxon>Pseudomonadati</taxon>
        <taxon>Pseudomonadota</taxon>
        <taxon>Gammaproteobacteria</taxon>
        <taxon>Chromatiales</taxon>
        <taxon>Ectothiorhodospiraceae</taxon>
        <taxon>Halorhodospira</taxon>
    </lineage>
</organism>